<dbReference type="Pfam" id="PF02798">
    <property type="entry name" value="GST_N"/>
    <property type="match status" value="1"/>
</dbReference>
<keyword evidence="2" id="KW-0808">Transferase</keyword>
<dbReference type="InterPro" id="IPR036282">
    <property type="entry name" value="Glutathione-S-Trfase_C_sf"/>
</dbReference>
<dbReference type="InterPro" id="IPR036249">
    <property type="entry name" value="Thioredoxin-like_sf"/>
</dbReference>
<feature type="domain" description="GST N-terminal" evidence="5">
    <location>
        <begin position="2"/>
        <end position="86"/>
    </location>
</feature>
<evidence type="ECO:0000256" key="4">
    <source>
        <dbReference type="RuleBase" id="RU003494"/>
    </source>
</evidence>
<dbReference type="SUPFAM" id="SSF52833">
    <property type="entry name" value="Thioredoxin-like"/>
    <property type="match status" value="1"/>
</dbReference>
<evidence type="ECO:0000313" key="7">
    <source>
        <dbReference type="EMBL" id="KAL3417941.1"/>
    </source>
</evidence>
<evidence type="ECO:0000259" key="6">
    <source>
        <dbReference type="PROSITE" id="PS50405"/>
    </source>
</evidence>
<dbReference type="Proteomes" id="UP001629113">
    <property type="component" value="Unassembled WGS sequence"/>
</dbReference>
<evidence type="ECO:0000256" key="1">
    <source>
        <dbReference type="ARBA" id="ARBA00012452"/>
    </source>
</evidence>
<dbReference type="InterPro" id="IPR040079">
    <property type="entry name" value="Glutathione_S-Trfase"/>
</dbReference>
<dbReference type="EC" id="2.5.1.18" evidence="1"/>
<dbReference type="PANTHER" id="PTHR43900:SF3">
    <property type="entry name" value="GLUTATHIONE S-TRANSFERASE RHO"/>
    <property type="match status" value="1"/>
</dbReference>
<dbReference type="Gene3D" id="1.20.1050.10">
    <property type="match status" value="1"/>
</dbReference>
<comment type="similarity">
    <text evidence="4">Belongs to the GST superfamily.</text>
</comment>
<dbReference type="PROSITE" id="PS50405">
    <property type="entry name" value="GST_CTER"/>
    <property type="match status" value="1"/>
</dbReference>
<dbReference type="Pfam" id="PF00043">
    <property type="entry name" value="GST_C"/>
    <property type="match status" value="1"/>
</dbReference>
<comment type="caution">
    <text evidence="7">The sequence shown here is derived from an EMBL/GenBank/DDBJ whole genome shotgun (WGS) entry which is preliminary data.</text>
</comment>
<evidence type="ECO:0000259" key="5">
    <source>
        <dbReference type="PROSITE" id="PS50404"/>
    </source>
</evidence>
<dbReference type="InterPro" id="IPR010987">
    <property type="entry name" value="Glutathione-S-Trfase_C-like"/>
</dbReference>
<organism evidence="7 8">
    <name type="scientific">Phlyctema vagabunda</name>
    <dbReference type="NCBI Taxonomy" id="108571"/>
    <lineage>
        <taxon>Eukaryota</taxon>
        <taxon>Fungi</taxon>
        <taxon>Dikarya</taxon>
        <taxon>Ascomycota</taxon>
        <taxon>Pezizomycotina</taxon>
        <taxon>Leotiomycetes</taxon>
        <taxon>Helotiales</taxon>
        <taxon>Dermateaceae</taxon>
        <taxon>Phlyctema</taxon>
    </lineage>
</organism>
<dbReference type="PANTHER" id="PTHR43900">
    <property type="entry name" value="GLUTATHIONE S-TRANSFERASE RHO"/>
    <property type="match status" value="1"/>
</dbReference>
<protein>
    <recommendedName>
        <fullName evidence="1">glutathione transferase</fullName>
        <ecNumber evidence="1">2.5.1.18</ecNumber>
    </recommendedName>
</protein>
<dbReference type="SFLD" id="SFLDG00358">
    <property type="entry name" value="Main_(cytGST)"/>
    <property type="match status" value="1"/>
</dbReference>
<evidence type="ECO:0000256" key="2">
    <source>
        <dbReference type="ARBA" id="ARBA00022679"/>
    </source>
</evidence>
<evidence type="ECO:0000256" key="3">
    <source>
        <dbReference type="ARBA" id="ARBA00047960"/>
    </source>
</evidence>
<evidence type="ECO:0000313" key="8">
    <source>
        <dbReference type="Proteomes" id="UP001629113"/>
    </source>
</evidence>
<dbReference type="SUPFAM" id="SSF47616">
    <property type="entry name" value="GST C-terminal domain-like"/>
    <property type="match status" value="1"/>
</dbReference>
<dbReference type="InterPro" id="IPR004045">
    <property type="entry name" value="Glutathione_S-Trfase_N"/>
</dbReference>
<name>A0ABR4P3T1_9HELO</name>
<feature type="domain" description="GST C-terminal" evidence="6">
    <location>
        <begin position="98"/>
        <end position="219"/>
    </location>
</feature>
<dbReference type="Gene3D" id="3.40.30.10">
    <property type="entry name" value="Glutaredoxin"/>
    <property type="match status" value="1"/>
</dbReference>
<sequence>MSPLKLYGNIRTTCTRRVLLTAAELGQDLDLITVDIASGEQKKPDYLNNVHPWGKVPALVDEEANFTMHESRAIARYLSSIKFPDHGGRTLVPSPTADPKAYALFEQAASVETANLDPFLFALVKEKFFVPMFGGTPNDEKITESRNILAAALDIYDKILAERMWLAGNDFTLVDLFHVPLIELFSSCDEMELINSRPHVKAWWERIVSRDSFKKVYSA</sequence>
<comment type="catalytic activity">
    <reaction evidence="3">
        <text>RX + glutathione = an S-substituted glutathione + a halide anion + H(+)</text>
        <dbReference type="Rhea" id="RHEA:16437"/>
        <dbReference type="ChEBI" id="CHEBI:15378"/>
        <dbReference type="ChEBI" id="CHEBI:16042"/>
        <dbReference type="ChEBI" id="CHEBI:17792"/>
        <dbReference type="ChEBI" id="CHEBI:57925"/>
        <dbReference type="ChEBI" id="CHEBI:90779"/>
        <dbReference type="EC" id="2.5.1.18"/>
    </reaction>
</comment>
<accession>A0ABR4P3T1</accession>
<dbReference type="InterPro" id="IPR004046">
    <property type="entry name" value="GST_C"/>
</dbReference>
<gene>
    <name evidence="7" type="ORF">PVAG01_10951</name>
</gene>
<proteinExistence type="inferred from homology"/>
<dbReference type="PROSITE" id="PS50404">
    <property type="entry name" value="GST_NTER"/>
    <property type="match status" value="1"/>
</dbReference>
<reference evidence="7 8" key="1">
    <citation type="submission" date="2024-06" db="EMBL/GenBank/DDBJ databases">
        <title>Complete genome of Phlyctema vagabunda strain 19-DSS-EL-015.</title>
        <authorList>
            <person name="Fiorenzani C."/>
        </authorList>
    </citation>
    <scope>NUCLEOTIDE SEQUENCE [LARGE SCALE GENOMIC DNA]</scope>
    <source>
        <strain evidence="7 8">19-DSS-EL-015</strain>
    </source>
</reference>
<dbReference type="SFLD" id="SFLDS00019">
    <property type="entry name" value="Glutathione_Transferase_(cytos"/>
    <property type="match status" value="1"/>
</dbReference>
<keyword evidence="8" id="KW-1185">Reference proteome</keyword>
<dbReference type="EMBL" id="JBFCZG010000010">
    <property type="protein sequence ID" value="KAL3417941.1"/>
    <property type="molecule type" value="Genomic_DNA"/>
</dbReference>